<dbReference type="GO" id="GO:0050124">
    <property type="term" value="F:N-acylneuraminate-9-phosphatase activity"/>
    <property type="evidence" value="ECO:0007669"/>
    <property type="project" value="TreeGrafter"/>
</dbReference>
<dbReference type="Pfam" id="PF00702">
    <property type="entry name" value="Hydrolase"/>
    <property type="match status" value="1"/>
</dbReference>
<dbReference type="Gene3D" id="1.20.120.710">
    <property type="entry name" value="Haloacid dehalogenase hydrolase-like domain"/>
    <property type="match status" value="1"/>
</dbReference>
<dbReference type="NCBIfam" id="TIGR01549">
    <property type="entry name" value="HAD-SF-IA-v1"/>
    <property type="match status" value="1"/>
</dbReference>
<evidence type="ECO:0000256" key="1">
    <source>
        <dbReference type="ARBA" id="ARBA00001946"/>
    </source>
</evidence>
<dbReference type="GO" id="GO:0046380">
    <property type="term" value="P:N-acetylneuraminate biosynthetic process"/>
    <property type="evidence" value="ECO:0007669"/>
    <property type="project" value="TreeGrafter"/>
</dbReference>
<protein>
    <submittedName>
        <fullName evidence="4">N-acylneuraminate-9-phosphatase</fullName>
    </submittedName>
</protein>
<dbReference type="SFLD" id="SFLDS00003">
    <property type="entry name" value="Haloacid_Dehalogenase"/>
    <property type="match status" value="1"/>
</dbReference>
<dbReference type="SUPFAM" id="SSF56784">
    <property type="entry name" value="HAD-like"/>
    <property type="match status" value="1"/>
</dbReference>
<keyword evidence="3" id="KW-0460">Magnesium</keyword>
<dbReference type="AlphaFoldDB" id="A0AAX4P9P2"/>
<dbReference type="Gene3D" id="3.40.50.1000">
    <property type="entry name" value="HAD superfamily/HAD-like"/>
    <property type="match status" value="1"/>
</dbReference>
<dbReference type="InterPro" id="IPR036412">
    <property type="entry name" value="HAD-like_sf"/>
</dbReference>
<dbReference type="EMBL" id="CP151506">
    <property type="protein sequence ID" value="WZN62464.1"/>
    <property type="molecule type" value="Genomic_DNA"/>
</dbReference>
<evidence type="ECO:0000313" key="5">
    <source>
        <dbReference type="Proteomes" id="UP001472866"/>
    </source>
</evidence>
<dbReference type="SFLD" id="SFLDG01129">
    <property type="entry name" value="C1.5:_HAD__Beta-PGM__Phosphata"/>
    <property type="match status" value="1"/>
</dbReference>
<dbReference type="Proteomes" id="UP001472866">
    <property type="component" value="Chromosome 06"/>
</dbReference>
<comment type="cofactor">
    <cofactor evidence="1">
        <name>Mg(2+)</name>
        <dbReference type="ChEBI" id="CHEBI:18420"/>
    </cofactor>
</comment>
<evidence type="ECO:0000256" key="3">
    <source>
        <dbReference type="ARBA" id="ARBA00022842"/>
    </source>
</evidence>
<name>A0AAX4P9P2_9CHLO</name>
<dbReference type="InterPro" id="IPR051400">
    <property type="entry name" value="HAD-like_hydrolase"/>
</dbReference>
<proteinExistence type="predicted"/>
<evidence type="ECO:0000313" key="4">
    <source>
        <dbReference type="EMBL" id="WZN62464.1"/>
    </source>
</evidence>
<accession>A0AAX4P9P2</accession>
<dbReference type="InterPro" id="IPR006439">
    <property type="entry name" value="HAD-SF_hydro_IA"/>
</dbReference>
<keyword evidence="5" id="KW-1185">Reference proteome</keyword>
<dbReference type="InterPro" id="IPR023214">
    <property type="entry name" value="HAD_sf"/>
</dbReference>
<organism evidence="4 5">
    <name type="scientific">Chloropicon roscoffensis</name>
    <dbReference type="NCBI Taxonomy" id="1461544"/>
    <lineage>
        <taxon>Eukaryota</taxon>
        <taxon>Viridiplantae</taxon>
        <taxon>Chlorophyta</taxon>
        <taxon>Chloropicophyceae</taxon>
        <taxon>Chloropicales</taxon>
        <taxon>Chloropicaceae</taxon>
        <taxon>Chloropicon</taxon>
    </lineage>
</organism>
<evidence type="ECO:0000256" key="2">
    <source>
        <dbReference type="ARBA" id="ARBA00022801"/>
    </source>
</evidence>
<dbReference type="PANTHER" id="PTHR46470:SF3">
    <property type="entry name" value="N-ACYLNEURAMINATE-9-PHOSPHATASE"/>
    <property type="match status" value="1"/>
</dbReference>
<gene>
    <name evidence="4" type="ORF">HKI87_06g40010</name>
</gene>
<sequence length="255" mass="27509">MAGNSEVKAVFFDMDDTLVLTSKCDELAFVEVGKLATELIPGVDVAALISGFRKGMKETPWDKEHKVHVDEWRAGLWHASLVAQGAKLGDPEALMPPARKLQAEYRDVRLSHFRFLDGAEDMVRRMNESGLKTVIITNGHHEVQRQKVEACGAVGLFGAPNVLVGGEEVLAGRHEKPHPSIFAKACAAAGCVEGEAVHVGDSLKTDVQGGVNAKLAATFWVNAEGKELPEGAPAPMHVVRVVTEVEEIVRGMMAQ</sequence>
<reference evidence="4 5" key="1">
    <citation type="submission" date="2024-03" db="EMBL/GenBank/DDBJ databases">
        <title>Complete genome sequence of the green alga Chloropicon roscoffensis RCC1871.</title>
        <authorList>
            <person name="Lemieux C."/>
            <person name="Pombert J.-F."/>
            <person name="Otis C."/>
            <person name="Turmel M."/>
        </authorList>
    </citation>
    <scope>NUCLEOTIDE SEQUENCE [LARGE SCALE GENOMIC DNA]</scope>
    <source>
        <strain evidence="4 5">RCC1871</strain>
    </source>
</reference>
<keyword evidence="2" id="KW-0378">Hydrolase</keyword>
<dbReference type="PANTHER" id="PTHR46470">
    <property type="entry name" value="N-ACYLNEURAMINATE-9-PHOSPHATASE"/>
    <property type="match status" value="1"/>
</dbReference>